<accession>A0A4R2HIR0</accession>
<comment type="caution">
    <text evidence="3">The sequence shown here is derived from an EMBL/GenBank/DDBJ whole genome shotgun (WGS) entry which is preliminary data.</text>
</comment>
<dbReference type="Proteomes" id="UP000622648">
    <property type="component" value="Unassembled WGS sequence"/>
</dbReference>
<name>A0A4R2HIR0_9SPHI</name>
<evidence type="ECO:0000313" key="3">
    <source>
        <dbReference type="EMBL" id="TCO28897.1"/>
    </source>
</evidence>
<protein>
    <submittedName>
        <fullName evidence="3">Basic secretory peptidase family protein</fullName>
    </submittedName>
</protein>
<dbReference type="PANTHER" id="PTHR33321">
    <property type="match status" value="1"/>
</dbReference>
<reference evidence="2" key="4">
    <citation type="submission" date="2024-05" db="EMBL/GenBank/DDBJ databases">
        <authorList>
            <person name="Sun Q."/>
            <person name="Zhou Y."/>
        </authorList>
    </citation>
    <scope>NUCLEOTIDE SEQUENCE</scope>
    <source>
        <strain evidence="2">CGMCC 1.15644</strain>
    </source>
</reference>
<dbReference type="InterPro" id="IPR007541">
    <property type="entry name" value="Uncharacterised_BSP"/>
</dbReference>
<proteinExistence type="predicted"/>
<dbReference type="EMBL" id="BMJO01000003">
    <property type="protein sequence ID" value="GGE52702.1"/>
    <property type="molecule type" value="Genomic_DNA"/>
</dbReference>
<evidence type="ECO:0000313" key="4">
    <source>
        <dbReference type="Proteomes" id="UP000295684"/>
    </source>
</evidence>
<feature type="chain" id="PRO_5020265838" evidence="1">
    <location>
        <begin position="23"/>
        <end position="223"/>
    </location>
</feature>
<dbReference type="OrthoDB" id="211588at2"/>
<dbReference type="Pfam" id="PF04450">
    <property type="entry name" value="BSP"/>
    <property type="match status" value="1"/>
</dbReference>
<feature type="signal peptide" evidence="1">
    <location>
        <begin position="1"/>
        <end position="22"/>
    </location>
</feature>
<dbReference type="EMBL" id="SLWO01000002">
    <property type="protein sequence ID" value="TCO28897.1"/>
    <property type="molecule type" value="Genomic_DNA"/>
</dbReference>
<dbReference type="PANTHER" id="PTHR33321:SF12">
    <property type="entry name" value="PLANT BASIC SECRETORY PROTEIN (BSP) FAMILY PROTEIN"/>
    <property type="match status" value="1"/>
</dbReference>
<organism evidence="3 4">
    <name type="scientific">Pedobacter psychrotolerans</name>
    <dbReference type="NCBI Taxonomy" id="1843235"/>
    <lineage>
        <taxon>Bacteria</taxon>
        <taxon>Pseudomonadati</taxon>
        <taxon>Bacteroidota</taxon>
        <taxon>Sphingobacteriia</taxon>
        <taxon>Sphingobacteriales</taxon>
        <taxon>Sphingobacteriaceae</taxon>
        <taxon>Pedobacter</taxon>
    </lineage>
</organism>
<reference evidence="2" key="1">
    <citation type="journal article" date="2014" name="Int. J. Syst. Evol. Microbiol.">
        <title>Complete genome of a new Firmicutes species belonging to the dominant human colonic microbiota ('Ruminococcus bicirculans') reveals two chromosomes and a selective capacity to utilize plant glucans.</title>
        <authorList>
            <consortium name="NISC Comparative Sequencing Program"/>
            <person name="Wegmann U."/>
            <person name="Louis P."/>
            <person name="Goesmann A."/>
            <person name="Henrissat B."/>
            <person name="Duncan S.H."/>
            <person name="Flint H.J."/>
        </authorList>
    </citation>
    <scope>NUCLEOTIDE SEQUENCE</scope>
    <source>
        <strain evidence="2">CGMCC 1.15644</strain>
    </source>
</reference>
<evidence type="ECO:0000313" key="2">
    <source>
        <dbReference type="EMBL" id="GGE52702.1"/>
    </source>
</evidence>
<reference evidence="5" key="2">
    <citation type="journal article" date="2019" name="Int. J. Syst. Evol. Microbiol.">
        <title>The Global Catalogue of Microorganisms (GCM) 10K type strain sequencing project: providing services to taxonomists for standard genome sequencing and annotation.</title>
        <authorList>
            <consortium name="The Broad Institute Genomics Platform"/>
            <consortium name="The Broad Institute Genome Sequencing Center for Infectious Disease"/>
            <person name="Wu L."/>
            <person name="Ma J."/>
        </authorList>
    </citation>
    <scope>NUCLEOTIDE SEQUENCE [LARGE SCALE GENOMIC DNA]</scope>
    <source>
        <strain evidence="5">CGMCC 1.15644</strain>
    </source>
</reference>
<keyword evidence="5" id="KW-1185">Reference proteome</keyword>
<reference evidence="3 4" key="3">
    <citation type="submission" date="2019-03" db="EMBL/GenBank/DDBJ databases">
        <title>Genomic Encyclopedia of Type Strains, Phase IV (KMG-IV): sequencing the most valuable type-strain genomes for metagenomic binning, comparative biology and taxonomic classification.</title>
        <authorList>
            <person name="Goeker M."/>
        </authorList>
    </citation>
    <scope>NUCLEOTIDE SEQUENCE [LARGE SCALE GENOMIC DNA]</scope>
    <source>
        <strain evidence="3 4">DSM 103236</strain>
    </source>
</reference>
<gene>
    <name evidence="3" type="ORF">EV200_102315</name>
    <name evidence="2" type="ORF">GCM10011413_18690</name>
</gene>
<dbReference type="AlphaFoldDB" id="A0A4R2HIR0"/>
<dbReference type="RefSeq" id="WP_132529977.1">
    <property type="nucleotide sequence ID" value="NZ_BMJO01000003.1"/>
</dbReference>
<evidence type="ECO:0000256" key="1">
    <source>
        <dbReference type="SAM" id="SignalP"/>
    </source>
</evidence>
<sequence length="223" mass="25284">MKKISLLTSLAIIALIPLSKLAAQETIKKNGYTLSFESNYAALDPKLKKRLIETFFVVYPKLAKEYNPNTLKSVKFFVDTAYKGVAATANGKVTYSSIWMDKHPEDIDVVTHEVMHIVQDYGNSVGPGWLTEGIADYARFKFGVDNAGAKWTLPALKPEHSYKNSYRITARFFAWIEKRVKPGTIKAVDASLRDHSYQPEIWKKLTGKDLDALWTDYTKNLEL</sequence>
<keyword evidence="1" id="KW-0732">Signal</keyword>
<dbReference type="Proteomes" id="UP000295684">
    <property type="component" value="Unassembled WGS sequence"/>
</dbReference>
<evidence type="ECO:0000313" key="5">
    <source>
        <dbReference type="Proteomes" id="UP000622648"/>
    </source>
</evidence>